<dbReference type="AlphaFoldDB" id="A0A8B7NVN9"/>
<dbReference type="Gene3D" id="3.10.100.10">
    <property type="entry name" value="Mannose-Binding Protein A, subunit A"/>
    <property type="match status" value="2"/>
</dbReference>
<gene>
    <name evidence="3" type="primary">LOC108674352</name>
</gene>
<dbReference type="KEGG" id="hazt:108674352"/>
<dbReference type="SMART" id="SM00034">
    <property type="entry name" value="CLECT"/>
    <property type="match status" value="1"/>
</dbReference>
<organism evidence="2 3">
    <name type="scientific">Hyalella azteca</name>
    <name type="common">Amphipod</name>
    <dbReference type="NCBI Taxonomy" id="294128"/>
    <lineage>
        <taxon>Eukaryota</taxon>
        <taxon>Metazoa</taxon>
        <taxon>Ecdysozoa</taxon>
        <taxon>Arthropoda</taxon>
        <taxon>Crustacea</taxon>
        <taxon>Multicrustacea</taxon>
        <taxon>Malacostraca</taxon>
        <taxon>Eumalacostraca</taxon>
        <taxon>Peracarida</taxon>
        <taxon>Amphipoda</taxon>
        <taxon>Senticaudata</taxon>
        <taxon>Talitrida</taxon>
        <taxon>Talitroidea</taxon>
        <taxon>Hyalellidae</taxon>
        <taxon>Hyalella</taxon>
    </lineage>
</organism>
<dbReference type="OrthoDB" id="6154520at2759"/>
<dbReference type="PANTHER" id="PTHR22801">
    <property type="entry name" value="LITHOSTATHINE"/>
    <property type="match status" value="1"/>
</dbReference>
<accession>A0A8B7NVN9</accession>
<dbReference type="Proteomes" id="UP000694843">
    <property type="component" value="Unplaced"/>
</dbReference>
<feature type="domain" description="C-type lectin" evidence="1">
    <location>
        <begin position="109"/>
        <end position="166"/>
    </location>
</feature>
<dbReference type="GeneID" id="108674352"/>
<evidence type="ECO:0000259" key="1">
    <source>
        <dbReference type="PROSITE" id="PS50041"/>
    </source>
</evidence>
<sequence>MRAAFGTLLATACLVTVRIGGVGGVMLGSVLAYKVKLQASDLAGNVVNTTYPNMTLVRCAAVASSQKDSTFCLTASRDCIVTNAVIPPYYNNSDGNGFHSSTTHANDGYWLGATNSSDTHVWQWSDGSAVQMGAPYWAFDAGLGADVEPVGGPGENCAYIDPNSGWLFRDGPCSPAGTFHSVCSRTPVDGECTSQYVLVGTQCIHILTFYYHWEDARSRCALAGGDLIILDDCEQFRQIYLYLVELEDVPDGFWIGGSDLAQEGQWLWIDGSPMAMGRPYWANSGVGAPEPNNPGVENCLELSSIWMYRFSNTLCSDSRRVICETDPL</sequence>
<name>A0A8B7NVN9_HYAAZ</name>
<reference evidence="3" key="1">
    <citation type="submission" date="2025-08" db="UniProtKB">
        <authorList>
            <consortium name="RefSeq"/>
        </authorList>
    </citation>
    <scope>IDENTIFICATION</scope>
    <source>
        <tissue evidence="3">Whole organism</tissue>
    </source>
</reference>
<evidence type="ECO:0000313" key="3">
    <source>
        <dbReference type="RefSeq" id="XP_018017785.1"/>
    </source>
</evidence>
<feature type="domain" description="C-type lectin" evidence="1">
    <location>
        <begin position="199"/>
        <end position="324"/>
    </location>
</feature>
<proteinExistence type="predicted"/>
<dbReference type="SUPFAM" id="SSF56436">
    <property type="entry name" value="C-type lectin-like"/>
    <property type="match status" value="2"/>
</dbReference>
<dbReference type="RefSeq" id="XP_018017785.1">
    <property type="nucleotide sequence ID" value="XM_018162296.1"/>
</dbReference>
<protein>
    <submittedName>
        <fullName evidence="3">C-type mannose receptor 2</fullName>
    </submittedName>
</protein>
<keyword evidence="2" id="KW-1185">Reference proteome</keyword>
<dbReference type="PANTHER" id="PTHR22801:SF63">
    <property type="entry name" value="C-TYPE LECTIN DOMAIN-CONTAINING PROTEIN"/>
    <property type="match status" value="1"/>
</dbReference>
<keyword evidence="3" id="KW-0675">Receptor</keyword>
<dbReference type="InterPro" id="IPR001304">
    <property type="entry name" value="C-type_lectin-like"/>
</dbReference>
<dbReference type="CDD" id="cd00037">
    <property type="entry name" value="CLECT"/>
    <property type="match status" value="2"/>
</dbReference>
<dbReference type="Pfam" id="PF00059">
    <property type="entry name" value="Lectin_C"/>
    <property type="match status" value="2"/>
</dbReference>
<dbReference type="InterPro" id="IPR016187">
    <property type="entry name" value="CTDL_fold"/>
</dbReference>
<evidence type="ECO:0000313" key="2">
    <source>
        <dbReference type="Proteomes" id="UP000694843"/>
    </source>
</evidence>
<dbReference type="InterPro" id="IPR050801">
    <property type="entry name" value="Ca-Dep_Lectins_ImmuneDev"/>
</dbReference>
<dbReference type="InterPro" id="IPR016186">
    <property type="entry name" value="C-type_lectin-like/link_sf"/>
</dbReference>
<dbReference type="PROSITE" id="PS50041">
    <property type="entry name" value="C_TYPE_LECTIN_2"/>
    <property type="match status" value="2"/>
</dbReference>